<dbReference type="GO" id="GO:0042802">
    <property type="term" value="F:identical protein binding"/>
    <property type="evidence" value="ECO:0007669"/>
    <property type="project" value="InterPro"/>
</dbReference>
<name>A0AAE3L4P8_9GAMM</name>
<dbReference type="SUPFAM" id="SSF48452">
    <property type="entry name" value="TPR-like"/>
    <property type="match status" value="2"/>
</dbReference>
<dbReference type="PANTHER" id="PTHR44943">
    <property type="entry name" value="CELLULOSE SYNTHASE OPERON PROTEIN C"/>
    <property type="match status" value="1"/>
</dbReference>
<proteinExistence type="predicted"/>
<dbReference type="InterPro" id="IPR011990">
    <property type="entry name" value="TPR-like_helical_dom_sf"/>
</dbReference>
<dbReference type="RefSeq" id="WP_259053386.1">
    <property type="nucleotide sequence ID" value="NZ_JANUCT010000001.1"/>
</dbReference>
<reference evidence="5" key="1">
    <citation type="submission" date="2022-08" db="EMBL/GenBank/DDBJ databases">
        <title>Genomic Encyclopedia of Type Strains, Phase III (KMG-III): the genomes of soil and plant-associated and newly described type strains.</title>
        <authorList>
            <person name="Whitman W."/>
        </authorList>
    </citation>
    <scope>NUCLEOTIDE SEQUENCE</scope>
    <source>
        <strain evidence="5">HMT 1</strain>
    </source>
</reference>
<keyword evidence="6" id="KW-1185">Reference proteome</keyword>
<organism evidence="5 6">
    <name type="scientific">Methylohalomonas lacus</name>
    <dbReference type="NCBI Taxonomy" id="398773"/>
    <lineage>
        <taxon>Bacteria</taxon>
        <taxon>Pseudomonadati</taxon>
        <taxon>Pseudomonadota</taxon>
        <taxon>Gammaproteobacteria</taxon>
        <taxon>Methylohalomonadales</taxon>
        <taxon>Methylohalomonadaceae</taxon>
        <taxon>Methylohalomonas</taxon>
    </lineage>
</organism>
<dbReference type="InterPro" id="IPR011717">
    <property type="entry name" value="TPR-4"/>
</dbReference>
<dbReference type="EMBL" id="JANUCT010000001">
    <property type="protein sequence ID" value="MCS3902082.1"/>
    <property type="molecule type" value="Genomic_DNA"/>
</dbReference>
<feature type="coiled-coil region" evidence="4">
    <location>
        <begin position="446"/>
        <end position="501"/>
    </location>
</feature>
<feature type="repeat" description="TPR" evidence="3">
    <location>
        <begin position="199"/>
        <end position="232"/>
    </location>
</feature>
<keyword evidence="4" id="KW-0175">Coiled coil</keyword>
<keyword evidence="2 3" id="KW-0802">TPR repeat</keyword>
<evidence type="ECO:0000313" key="6">
    <source>
        <dbReference type="Proteomes" id="UP001204445"/>
    </source>
</evidence>
<keyword evidence="1" id="KW-0677">Repeat</keyword>
<dbReference type="Pfam" id="PF07721">
    <property type="entry name" value="TPR_4"/>
    <property type="match status" value="1"/>
</dbReference>
<dbReference type="PROSITE" id="PS51257">
    <property type="entry name" value="PROKAR_LIPOPROTEIN"/>
    <property type="match status" value="1"/>
</dbReference>
<sequence length="584" mass="65378">MNVIKHRHFLRCCGPAAALFLATGCALQPAEKAAEAPPSELDGMSVRTAAASDRPVQGLDSETLYKLLVAEIAGQREKLDLAVENYRDIARSSRDPAVIERAIRIAVYARDDAAAADIAELWLEVEPDNSDAHQVLAAVAIRAGDVDSAVAHLEAILNSGSGAPGQKLWLIANMLSREDNRETTLAVMERLVADYRDNPDALFAYAHLAVRVNDLERAESLLAQLLELQPDNLNAAMNYISVLQKSGEKQRAIEWFEENLDSYEDNFNLHLMYARLLTDAQRFAAAREEFQALLEKAPENVDVLYALGLLSLQSDRLADAEEHFRQLVEIGQRKPEARYYLGRIAEQRGDLDEAAGYYDDVDSGDNAIDAKIRSALIEHKQGRVAAALARLNAIDASGERERVLLAQAEAEIFMQEKRYDEALAVYNEALEKDAGNTDLLYGRAMLAEKMDKLELLERDLRAIIEQDPDHAQALNALGYTLADRTDRLEEARELIERALEISPNDFYIVDSMGWVLYRMGKLDAAERYLRRALELRNDPEVAAHLGEVLWVKGERDAAREVWETALQSTPDDERLQDVIQRFNP</sequence>
<protein>
    <submittedName>
        <fullName evidence="5">Tetratricopeptide (TPR) repeat protein</fullName>
    </submittedName>
</protein>
<dbReference type="Pfam" id="PF14559">
    <property type="entry name" value="TPR_19"/>
    <property type="match status" value="1"/>
</dbReference>
<dbReference type="Gene3D" id="1.25.40.10">
    <property type="entry name" value="Tetratricopeptide repeat domain"/>
    <property type="match status" value="2"/>
</dbReference>
<dbReference type="AlphaFoldDB" id="A0AAE3L4P8"/>
<dbReference type="SMART" id="SM00028">
    <property type="entry name" value="TPR"/>
    <property type="match status" value="10"/>
</dbReference>
<dbReference type="InterPro" id="IPR019734">
    <property type="entry name" value="TPR_rpt"/>
</dbReference>
<feature type="repeat" description="TPR" evidence="3">
    <location>
        <begin position="539"/>
        <end position="572"/>
    </location>
</feature>
<dbReference type="Pfam" id="PF13432">
    <property type="entry name" value="TPR_16"/>
    <property type="match status" value="5"/>
</dbReference>
<dbReference type="PROSITE" id="PS50005">
    <property type="entry name" value="TPR"/>
    <property type="match status" value="2"/>
</dbReference>
<evidence type="ECO:0000256" key="1">
    <source>
        <dbReference type="ARBA" id="ARBA00022737"/>
    </source>
</evidence>
<dbReference type="PANTHER" id="PTHR44943:SF8">
    <property type="entry name" value="TPR REPEAT-CONTAINING PROTEIN MJ0263"/>
    <property type="match status" value="1"/>
</dbReference>
<evidence type="ECO:0000256" key="4">
    <source>
        <dbReference type="SAM" id="Coils"/>
    </source>
</evidence>
<dbReference type="Proteomes" id="UP001204445">
    <property type="component" value="Unassembled WGS sequence"/>
</dbReference>
<dbReference type="InterPro" id="IPR051685">
    <property type="entry name" value="Ycf3/AcsC/BcsC/TPR_MFPF"/>
</dbReference>
<evidence type="ECO:0000313" key="5">
    <source>
        <dbReference type="EMBL" id="MCS3902082.1"/>
    </source>
</evidence>
<comment type="caution">
    <text evidence="5">The sequence shown here is derived from an EMBL/GenBank/DDBJ whole genome shotgun (WGS) entry which is preliminary data.</text>
</comment>
<accession>A0AAE3L4P8</accession>
<evidence type="ECO:0000256" key="2">
    <source>
        <dbReference type="ARBA" id="ARBA00022803"/>
    </source>
</evidence>
<evidence type="ECO:0000256" key="3">
    <source>
        <dbReference type="PROSITE-ProRule" id="PRU00339"/>
    </source>
</evidence>
<gene>
    <name evidence="5" type="ORF">J2T55_000074</name>
</gene>